<sequence length="247" mass="25647">MPKANSNITVALVTGANTGIGFAVATQLAKDHGYHVIFGSRNPTQGAAAAAAVTAEGFSATSVQLDLTSDESIAAVVALIENKYGRLDVLVNNAGILCDLFVSGLTTRQLFSQTFNTNVIGTACLTEACLPLLRKSSLPRIVFVSSRMGSLAEATNTSMPFFHADIKAYDSSKAAVNMLALNYARLLADSGGLVNAVCPGLVKTKLSNNSADGATPEVGARRIVEMAILGKDGLTATFSDCDGSIPW</sequence>
<proteinExistence type="inferred from homology"/>
<dbReference type="Gene3D" id="3.40.50.720">
    <property type="entry name" value="NAD(P)-binding Rossmann-like Domain"/>
    <property type="match status" value="1"/>
</dbReference>
<comment type="similarity">
    <text evidence="1 4">Belongs to the short-chain dehydrogenases/reductases (SDR) family.</text>
</comment>
<dbReference type="InterPro" id="IPR045313">
    <property type="entry name" value="CBR1-like"/>
</dbReference>
<name>A0A8H4W8I0_9HELO</name>
<dbReference type="PANTHER" id="PTHR43963:SF6">
    <property type="entry name" value="CHAIN DEHYDROGENASE FAMILY PROTEIN, PUTATIVE (AFU_ORTHOLOGUE AFUA_3G15350)-RELATED"/>
    <property type="match status" value="1"/>
</dbReference>
<reference evidence="5 6" key="1">
    <citation type="submission" date="2020-03" db="EMBL/GenBank/DDBJ databases">
        <title>Draft Genome Sequence of Cudoniella acicularis.</title>
        <authorList>
            <person name="Buettner E."/>
            <person name="Kellner H."/>
        </authorList>
    </citation>
    <scope>NUCLEOTIDE SEQUENCE [LARGE SCALE GENOMIC DNA]</scope>
    <source>
        <strain evidence="5 6">DSM 108380</strain>
    </source>
</reference>
<gene>
    <name evidence="5" type="ORF">G7Y89_g2576</name>
</gene>
<dbReference type="InterPro" id="IPR002347">
    <property type="entry name" value="SDR_fam"/>
</dbReference>
<evidence type="ECO:0000313" key="5">
    <source>
        <dbReference type="EMBL" id="KAF4635520.1"/>
    </source>
</evidence>
<dbReference type="PANTHER" id="PTHR43963">
    <property type="entry name" value="CARBONYL REDUCTASE 1-RELATED"/>
    <property type="match status" value="1"/>
</dbReference>
<dbReference type="Proteomes" id="UP000566819">
    <property type="component" value="Unassembled WGS sequence"/>
</dbReference>
<dbReference type="GO" id="GO:0016616">
    <property type="term" value="F:oxidoreductase activity, acting on the CH-OH group of donors, NAD or NADP as acceptor"/>
    <property type="evidence" value="ECO:0007669"/>
    <property type="project" value="InterPro"/>
</dbReference>
<dbReference type="EMBL" id="JAAMPI010000115">
    <property type="protein sequence ID" value="KAF4635520.1"/>
    <property type="molecule type" value="Genomic_DNA"/>
</dbReference>
<evidence type="ECO:0000256" key="2">
    <source>
        <dbReference type="ARBA" id="ARBA00022857"/>
    </source>
</evidence>
<evidence type="ECO:0000313" key="6">
    <source>
        <dbReference type="Proteomes" id="UP000566819"/>
    </source>
</evidence>
<dbReference type="Pfam" id="PF00106">
    <property type="entry name" value="adh_short"/>
    <property type="match status" value="1"/>
</dbReference>
<keyword evidence="3" id="KW-0560">Oxidoreductase</keyword>
<dbReference type="SUPFAM" id="SSF51735">
    <property type="entry name" value="NAD(P)-binding Rossmann-fold domains"/>
    <property type="match status" value="1"/>
</dbReference>
<dbReference type="AlphaFoldDB" id="A0A8H4W8I0"/>
<dbReference type="CDD" id="cd05324">
    <property type="entry name" value="carb_red_PTCR-like_SDR_c"/>
    <property type="match status" value="1"/>
</dbReference>
<accession>A0A8H4W8I0</accession>
<dbReference type="InterPro" id="IPR036291">
    <property type="entry name" value="NAD(P)-bd_dom_sf"/>
</dbReference>
<evidence type="ECO:0000256" key="1">
    <source>
        <dbReference type="ARBA" id="ARBA00006484"/>
    </source>
</evidence>
<dbReference type="PRINTS" id="PR00081">
    <property type="entry name" value="GDHRDH"/>
</dbReference>
<keyword evidence="6" id="KW-1185">Reference proteome</keyword>
<evidence type="ECO:0000256" key="3">
    <source>
        <dbReference type="ARBA" id="ARBA00023002"/>
    </source>
</evidence>
<evidence type="ECO:0000256" key="4">
    <source>
        <dbReference type="RuleBase" id="RU000363"/>
    </source>
</evidence>
<dbReference type="PRINTS" id="PR00080">
    <property type="entry name" value="SDRFAMILY"/>
</dbReference>
<keyword evidence="2" id="KW-0521">NADP</keyword>
<dbReference type="OrthoDB" id="191139at2759"/>
<comment type="caution">
    <text evidence="5">The sequence shown here is derived from an EMBL/GenBank/DDBJ whole genome shotgun (WGS) entry which is preliminary data.</text>
</comment>
<organism evidence="5 6">
    <name type="scientific">Cudoniella acicularis</name>
    <dbReference type="NCBI Taxonomy" id="354080"/>
    <lineage>
        <taxon>Eukaryota</taxon>
        <taxon>Fungi</taxon>
        <taxon>Dikarya</taxon>
        <taxon>Ascomycota</taxon>
        <taxon>Pezizomycotina</taxon>
        <taxon>Leotiomycetes</taxon>
        <taxon>Helotiales</taxon>
        <taxon>Tricladiaceae</taxon>
        <taxon>Cudoniella</taxon>
    </lineage>
</organism>
<protein>
    <submittedName>
        <fullName evidence="5">Uncharacterized protein</fullName>
    </submittedName>
</protein>